<keyword evidence="3" id="KW-1185">Reference proteome</keyword>
<evidence type="ECO:0000313" key="3">
    <source>
        <dbReference type="Proteomes" id="UP000823775"/>
    </source>
</evidence>
<sequence>VTGEVTARHNADNGFDGLQLDNRPSLGSLRSSLISLRVTELATDRQASDVPSWRPSHRSRITGPLLKADGEGDSPLGE</sequence>
<reference evidence="2 3" key="1">
    <citation type="journal article" date="2021" name="BMC Genomics">
        <title>Datura genome reveals duplications of psychoactive alkaloid biosynthetic genes and high mutation rate following tissue culture.</title>
        <authorList>
            <person name="Rajewski A."/>
            <person name="Carter-House D."/>
            <person name="Stajich J."/>
            <person name="Litt A."/>
        </authorList>
    </citation>
    <scope>NUCLEOTIDE SEQUENCE [LARGE SCALE GENOMIC DNA]</scope>
    <source>
        <strain evidence="2">AR-01</strain>
    </source>
</reference>
<proteinExistence type="predicted"/>
<dbReference type="Proteomes" id="UP000823775">
    <property type="component" value="Unassembled WGS sequence"/>
</dbReference>
<feature type="compositionally biased region" description="Basic and acidic residues" evidence="1">
    <location>
        <begin position="1"/>
        <end position="11"/>
    </location>
</feature>
<organism evidence="2 3">
    <name type="scientific">Datura stramonium</name>
    <name type="common">Jimsonweed</name>
    <name type="synonym">Common thornapple</name>
    <dbReference type="NCBI Taxonomy" id="4076"/>
    <lineage>
        <taxon>Eukaryota</taxon>
        <taxon>Viridiplantae</taxon>
        <taxon>Streptophyta</taxon>
        <taxon>Embryophyta</taxon>
        <taxon>Tracheophyta</taxon>
        <taxon>Spermatophyta</taxon>
        <taxon>Magnoliopsida</taxon>
        <taxon>eudicotyledons</taxon>
        <taxon>Gunneridae</taxon>
        <taxon>Pentapetalae</taxon>
        <taxon>asterids</taxon>
        <taxon>lamiids</taxon>
        <taxon>Solanales</taxon>
        <taxon>Solanaceae</taxon>
        <taxon>Solanoideae</taxon>
        <taxon>Datureae</taxon>
        <taxon>Datura</taxon>
    </lineage>
</organism>
<feature type="non-terminal residue" evidence="2">
    <location>
        <position position="1"/>
    </location>
</feature>
<evidence type="ECO:0000256" key="1">
    <source>
        <dbReference type="SAM" id="MobiDB-lite"/>
    </source>
</evidence>
<name>A0ABS8RUH8_DATST</name>
<feature type="region of interest" description="Disordered" evidence="1">
    <location>
        <begin position="44"/>
        <end position="78"/>
    </location>
</feature>
<dbReference type="EMBL" id="JACEIK010000133">
    <property type="protein sequence ID" value="MCD7450450.1"/>
    <property type="molecule type" value="Genomic_DNA"/>
</dbReference>
<comment type="caution">
    <text evidence="2">The sequence shown here is derived from an EMBL/GenBank/DDBJ whole genome shotgun (WGS) entry which is preliminary data.</text>
</comment>
<gene>
    <name evidence="2" type="ORF">HAX54_006516</name>
</gene>
<accession>A0ABS8RUH8</accession>
<protein>
    <submittedName>
        <fullName evidence="2">Uncharacterized protein</fullName>
    </submittedName>
</protein>
<evidence type="ECO:0000313" key="2">
    <source>
        <dbReference type="EMBL" id="MCD7450450.1"/>
    </source>
</evidence>
<feature type="region of interest" description="Disordered" evidence="1">
    <location>
        <begin position="1"/>
        <end position="22"/>
    </location>
</feature>